<evidence type="ECO:0000256" key="1">
    <source>
        <dbReference type="ARBA" id="ARBA00004141"/>
    </source>
</evidence>
<comment type="caution">
    <text evidence="8">The sequence shown here is derived from an EMBL/GenBank/DDBJ whole genome shotgun (WGS) entry which is preliminary data.</text>
</comment>
<organism evidence="8 9">
    <name type="scientific">Malus baccata</name>
    <name type="common">Siberian crab apple</name>
    <name type="synonym">Pyrus baccata</name>
    <dbReference type="NCBI Taxonomy" id="106549"/>
    <lineage>
        <taxon>Eukaryota</taxon>
        <taxon>Viridiplantae</taxon>
        <taxon>Streptophyta</taxon>
        <taxon>Embryophyta</taxon>
        <taxon>Tracheophyta</taxon>
        <taxon>Spermatophyta</taxon>
        <taxon>Magnoliopsida</taxon>
        <taxon>eudicotyledons</taxon>
        <taxon>Gunneridae</taxon>
        <taxon>Pentapetalae</taxon>
        <taxon>rosids</taxon>
        <taxon>fabids</taxon>
        <taxon>Rosales</taxon>
        <taxon>Rosaceae</taxon>
        <taxon>Amygdaloideae</taxon>
        <taxon>Maleae</taxon>
        <taxon>Malus</taxon>
    </lineage>
</organism>
<dbReference type="Pfam" id="PF16913">
    <property type="entry name" value="PUNUT"/>
    <property type="match status" value="1"/>
</dbReference>
<evidence type="ECO:0000256" key="2">
    <source>
        <dbReference type="ARBA" id="ARBA00006213"/>
    </source>
</evidence>
<keyword evidence="4 7" id="KW-0812">Transmembrane</keyword>
<protein>
    <recommendedName>
        <fullName evidence="7">Probable purine permease</fullName>
    </recommendedName>
</protein>
<dbReference type="GO" id="GO:0005345">
    <property type="term" value="F:purine nucleobase transmembrane transporter activity"/>
    <property type="evidence" value="ECO:0007669"/>
    <property type="project" value="UniProtKB-UniRule"/>
</dbReference>
<dbReference type="Proteomes" id="UP000315295">
    <property type="component" value="Unassembled WGS sequence"/>
</dbReference>
<dbReference type="PANTHER" id="PTHR31376:SF17">
    <property type="entry name" value="PURINE PERMEASE 21-RELATED"/>
    <property type="match status" value="1"/>
</dbReference>
<evidence type="ECO:0000256" key="6">
    <source>
        <dbReference type="ARBA" id="ARBA00023136"/>
    </source>
</evidence>
<comment type="subcellular location">
    <subcellularLocation>
        <location evidence="1 7">Membrane</location>
        <topology evidence="1 7">Multi-pass membrane protein</topology>
    </subcellularLocation>
</comment>
<dbReference type="SUPFAM" id="SSF103481">
    <property type="entry name" value="Multidrug resistance efflux transporter EmrE"/>
    <property type="match status" value="1"/>
</dbReference>
<feature type="transmembrane region" description="Helical" evidence="7">
    <location>
        <begin position="251"/>
        <end position="269"/>
    </location>
</feature>
<keyword evidence="9" id="KW-1185">Reference proteome</keyword>
<evidence type="ECO:0000256" key="7">
    <source>
        <dbReference type="RuleBase" id="RU368015"/>
    </source>
</evidence>
<proteinExistence type="inferred from homology"/>
<evidence type="ECO:0000313" key="9">
    <source>
        <dbReference type="Proteomes" id="UP000315295"/>
    </source>
</evidence>
<evidence type="ECO:0000256" key="5">
    <source>
        <dbReference type="ARBA" id="ARBA00022989"/>
    </source>
</evidence>
<feature type="transmembrane region" description="Helical" evidence="7">
    <location>
        <begin position="41"/>
        <end position="63"/>
    </location>
</feature>
<reference evidence="8 9" key="1">
    <citation type="journal article" date="2019" name="G3 (Bethesda)">
        <title>Sequencing of a Wild Apple (Malus baccata) Genome Unravels the Differences Between Cultivated and Wild Apple Species Regarding Disease Resistance and Cold Tolerance.</title>
        <authorList>
            <person name="Chen X."/>
        </authorList>
    </citation>
    <scope>NUCLEOTIDE SEQUENCE [LARGE SCALE GENOMIC DNA]</scope>
    <source>
        <strain evidence="9">cv. Shandingzi</strain>
        <tissue evidence="8">Leaves</tissue>
    </source>
</reference>
<feature type="transmembrane region" description="Helical" evidence="7">
    <location>
        <begin position="289"/>
        <end position="310"/>
    </location>
</feature>
<dbReference type="InterPro" id="IPR030182">
    <property type="entry name" value="PUP_plant"/>
</dbReference>
<keyword evidence="6 7" id="KW-0472">Membrane</keyword>
<dbReference type="GO" id="GO:0015211">
    <property type="term" value="F:purine nucleoside transmembrane transporter activity"/>
    <property type="evidence" value="ECO:0007669"/>
    <property type="project" value="UniProtKB-UniRule"/>
</dbReference>
<name>A0A540LPA4_MALBA</name>
<feature type="transmembrane region" description="Helical" evidence="7">
    <location>
        <begin position="344"/>
        <end position="362"/>
    </location>
</feature>
<evidence type="ECO:0000313" key="8">
    <source>
        <dbReference type="EMBL" id="TQD88102.1"/>
    </source>
</evidence>
<feature type="transmembrane region" description="Helical" evidence="7">
    <location>
        <begin position="148"/>
        <end position="169"/>
    </location>
</feature>
<feature type="transmembrane region" description="Helical" evidence="7">
    <location>
        <begin position="176"/>
        <end position="196"/>
    </location>
</feature>
<keyword evidence="5 7" id="KW-1133">Transmembrane helix</keyword>
<gene>
    <name evidence="8" type="ORF">C1H46_026305</name>
</gene>
<comment type="similarity">
    <text evidence="2 7">Belongs to the purine permeases (TC 2.A.7.14) family.</text>
</comment>
<keyword evidence="3 7" id="KW-0813">Transport</keyword>
<sequence length="380" mass="41860">MGEPQEVQLNIVVNDSNKANSSGCTDAREQALLPRRRSFNWWLRMAICTVFVIAGQSAATLLARLYYDKGGKSKWLGALVQLAGFPILLPYYFFPTKRTNPTTNISTSTTLESKEPSTLILASIYVSLGLLIALGCFLYSVGLSYLPVSTYSLICASQLAFNALFSFFLNSQKFTLYIVNALVLLTISSTLLVLHGDSTDDPSGGSKAKYAIGFICTIGASAEYSLTLSLSQLVFRKVIRRETFRVVMDMIVYQSLVATCAILVGLFGSGEWKGLRNEMEGYELGKVSYVMNLIWSAIIWQLFDVGMVGLVFEASSLFSNAINVVGLPVVPVVAVIFFHDKMDGIKAMALVLAIWGFVSYLYQHYLDDQKSKIENKNGNS</sequence>
<dbReference type="AlphaFoldDB" id="A0A540LPA4"/>
<dbReference type="PANTHER" id="PTHR31376">
    <property type="entry name" value="OS09G0467300 PROTEIN-RELATED"/>
    <property type="match status" value="1"/>
</dbReference>
<evidence type="ECO:0000256" key="3">
    <source>
        <dbReference type="ARBA" id="ARBA00022448"/>
    </source>
</evidence>
<feature type="transmembrane region" description="Helical" evidence="7">
    <location>
        <begin position="75"/>
        <end position="94"/>
    </location>
</feature>
<dbReference type="STRING" id="106549.A0A540LPA4"/>
<evidence type="ECO:0000256" key="4">
    <source>
        <dbReference type="ARBA" id="ARBA00022692"/>
    </source>
</evidence>
<feature type="transmembrane region" description="Helical" evidence="7">
    <location>
        <begin position="317"/>
        <end position="338"/>
    </location>
</feature>
<feature type="transmembrane region" description="Helical" evidence="7">
    <location>
        <begin position="208"/>
        <end position="230"/>
    </location>
</feature>
<dbReference type="GO" id="GO:0016020">
    <property type="term" value="C:membrane"/>
    <property type="evidence" value="ECO:0007669"/>
    <property type="project" value="UniProtKB-SubCell"/>
</dbReference>
<dbReference type="EMBL" id="VIEB01000515">
    <property type="protein sequence ID" value="TQD88102.1"/>
    <property type="molecule type" value="Genomic_DNA"/>
</dbReference>
<feature type="transmembrane region" description="Helical" evidence="7">
    <location>
        <begin position="119"/>
        <end position="142"/>
    </location>
</feature>
<accession>A0A540LPA4</accession>
<dbReference type="InterPro" id="IPR037185">
    <property type="entry name" value="EmrE-like"/>
</dbReference>